<evidence type="ECO:0000256" key="7">
    <source>
        <dbReference type="ARBA" id="ARBA00023125"/>
    </source>
</evidence>
<dbReference type="PIRSF" id="PIRSF000774">
    <property type="entry name" value="RpoN"/>
    <property type="match status" value="1"/>
</dbReference>
<gene>
    <name evidence="12" type="ORF">SAMN05421804_102163</name>
</gene>
<organism evidence="12 13">
    <name type="scientific">Proteiniclasticum ruminis</name>
    <dbReference type="NCBI Taxonomy" id="398199"/>
    <lineage>
        <taxon>Bacteria</taxon>
        <taxon>Bacillati</taxon>
        <taxon>Bacillota</taxon>
        <taxon>Clostridia</taxon>
        <taxon>Eubacteriales</taxon>
        <taxon>Clostridiaceae</taxon>
        <taxon>Proteiniclasticum</taxon>
    </lineage>
</organism>
<keyword evidence="4" id="KW-0548">Nucleotidyltransferase</keyword>
<evidence type="ECO:0000256" key="4">
    <source>
        <dbReference type="ARBA" id="ARBA00022695"/>
    </source>
</evidence>
<proteinExistence type="inferred from homology"/>
<evidence type="ECO:0000256" key="1">
    <source>
        <dbReference type="ARBA" id="ARBA00008798"/>
    </source>
</evidence>
<evidence type="ECO:0000259" key="11">
    <source>
        <dbReference type="Pfam" id="PF04963"/>
    </source>
</evidence>
<name>A0A1G8K0J0_9CLOT</name>
<dbReference type="Pfam" id="PF00309">
    <property type="entry name" value="Sigma54_AID"/>
    <property type="match status" value="1"/>
</dbReference>
<dbReference type="GO" id="GO:0003677">
    <property type="term" value="F:DNA binding"/>
    <property type="evidence" value="ECO:0007669"/>
    <property type="project" value="UniProtKB-KW"/>
</dbReference>
<dbReference type="Pfam" id="PF04552">
    <property type="entry name" value="Sigma54_DBD"/>
    <property type="match status" value="1"/>
</dbReference>
<keyword evidence="3" id="KW-0808">Transferase</keyword>
<dbReference type="GO" id="GO:0016987">
    <property type="term" value="F:sigma factor activity"/>
    <property type="evidence" value="ECO:0007669"/>
    <property type="project" value="UniProtKB-KW"/>
</dbReference>
<dbReference type="GO" id="GO:0016779">
    <property type="term" value="F:nucleotidyltransferase activity"/>
    <property type="evidence" value="ECO:0007669"/>
    <property type="project" value="UniProtKB-KW"/>
</dbReference>
<dbReference type="Gene3D" id="1.10.10.60">
    <property type="entry name" value="Homeodomain-like"/>
    <property type="match status" value="1"/>
</dbReference>
<accession>A0A1G8K0J0</accession>
<dbReference type="GO" id="GO:0000428">
    <property type="term" value="C:DNA-directed RNA polymerase complex"/>
    <property type="evidence" value="ECO:0007669"/>
    <property type="project" value="UniProtKB-KW"/>
</dbReference>
<dbReference type="GO" id="GO:0001216">
    <property type="term" value="F:DNA-binding transcription activator activity"/>
    <property type="evidence" value="ECO:0007669"/>
    <property type="project" value="InterPro"/>
</dbReference>
<dbReference type="InterPro" id="IPR007634">
    <property type="entry name" value="RNA_pol_sigma_54_DNA-bd"/>
</dbReference>
<reference evidence="12 13" key="1">
    <citation type="submission" date="2016-10" db="EMBL/GenBank/DDBJ databases">
        <authorList>
            <person name="de Groot N.N."/>
        </authorList>
    </citation>
    <scope>NUCLEOTIDE SEQUENCE [LARGE SCALE GENOMIC DNA]</scope>
    <source>
        <strain evidence="12 13">CGMCC 1.5058</strain>
    </source>
</reference>
<evidence type="ECO:0000259" key="10">
    <source>
        <dbReference type="Pfam" id="PF04552"/>
    </source>
</evidence>
<feature type="region of interest" description="Disordered" evidence="9">
    <location>
        <begin position="56"/>
        <end position="78"/>
    </location>
</feature>
<dbReference type="EMBL" id="FNDZ01000002">
    <property type="protein sequence ID" value="SDI36951.1"/>
    <property type="molecule type" value="Genomic_DNA"/>
</dbReference>
<keyword evidence="5" id="KW-0805">Transcription regulation</keyword>
<evidence type="ECO:0000256" key="5">
    <source>
        <dbReference type="ARBA" id="ARBA00023015"/>
    </source>
</evidence>
<feature type="domain" description="RNA polymerase sigma factor 54 core-binding" evidence="11">
    <location>
        <begin position="93"/>
        <end position="275"/>
    </location>
</feature>
<evidence type="ECO:0000256" key="3">
    <source>
        <dbReference type="ARBA" id="ARBA00022679"/>
    </source>
</evidence>
<dbReference type="InterPro" id="IPR038709">
    <property type="entry name" value="RpoN_core-bd_sf"/>
</dbReference>
<keyword evidence="6" id="KW-0731">Sigma factor</keyword>
<dbReference type="InterPro" id="IPR007046">
    <property type="entry name" value="RNA_pol_sigma_54_core-bd"/>
</dbReference>
<dbReference type="PANTHER" id="PTHR32248">
    <property type="entry name" value="RNA POLYMERASE SIGMA-54 FACTOR"/>
    <property type="match status" value="1"/>
</dbReference>
<sequence>MEIRHTTSQKLDHQFMLSEEMQYGLRVLFMSAVSLREHIQEEFLCNPLLEMEDISQEEQLNTPDDSSEVLSKEDYYERSHRQNGEELYSLDYIANRKTLREDLVDQINTMEFNEEIKRAALYIISSLDNGGFFVDGIENVSKALGVSHKTAKEALFQVQKLEPQGVGCSGVVDFILFQLKQKGKDTTPYEQLIGCYLKELANGNIRKISQEMGFSQEFIRELIHQIKSVRFVPSMGYLTEDENISFIPDVEVREEDNKLVLHRVQWKLPKLILNTGLAKAQVDTDLKAYLLEHYRKGEQLIKSLEMRKSTLEKVSLILIRRQEEYLLGKSEFLKSLSIKQIAEILGVHESTVSRTLNEKYMKTPRGIIQLKNLLSGTVNNDAKEYSKSQVECAILKIIREEDSSKPHSDQNITDILNKNGILIKRRTVSKYREEAGIQSAKLRRL</sequence>
<evidence type="ECO:0000313" key="12">
    <source>
        <dbReference type="EMBL" id="SDI36951.1"/>
    </source>
</evidence>
<dbReference type="PRINTS" id="PR00045">
    <property type="entry name" value="SIGMA54FCT"/>
</dbReference>
<evidence type="ECO:0000256" key="2">
    <source>
        <dbReference type="ARBA" id="ARBA00022478"/>
    </source>
</evidence>
<evidence type="ECO:0000256" key="9">
    <source>
        <dbReference type="SAM" id="MobiDB-lite"/>
    </source>
</evidence>
<keyword evidence="7" id="KW-0238">DNA-binding</keyword>
<dbReference type="PROSITE" id="PS50044">
    <property type="entry name" value="SIGMA54_3"/>
    <property type="match status" value="1"/>
</dbReference>
<comment type="similarity">
    <text evidence="1">Belongs to the sigma-54 factor family.</text>
</comment>
<feature type="domain" description="RNA polymerase sigma factor 54 DNA-binding" evidence="10">
    <location>
        <begin position="288"/>
        <end position="444"/>
    </location>
</feature>
<dbReference type="AlphaFoldDB" id="A0A1G8K0J0"/>
<dbReference type="Gene3D" id="1.10.10.1330">
    <property type="entry name" value="RNA polymerase sigma-54 factor, core-binding domain"/>
    <property type="match status" value="1"/>
</dbReference>
<evidence type="ECO:0000256" key="6">
    <source>
        <dbReference type="ARBA" id="ARBA00023082"/>
    </source>
</evidence>
<keyword evidence="8" id="KW-0804">Transcription</keyword>
<dbReference type="Pfam" id="PF04963">
    <property type="entry name" value="Sigma54_CBD"/>
    <property type="match status" value="1"/>
</dbReference>
<protein>
    <submittedName>
        <fullName evidence="12">RNA polymerase sigma-54 factor</fullName>
    </submittedName>
</protein>
<evidence type="ECO:0000256" key="8">
    <source>
        <dbReference type="ARBA" id="ARBA00023163"/>
    </source>
</evidence>
<dbReference type="InterPro" id="IPR000394">
    <property type="entry name" value="RNA_pol_sigma_54"/>
</dbReference>
<dbReference type="Proteomes" id="UP000183255">
    <property type="component" value="Unassembled WGS sequence"/>
</dbReference>
<dbReference type="PANTHER" id="PTHR32248:SF4">
    <property type="entry name" value="RNA POLYMERASE SIGMA-54 FACTOR"/>
    <property type="match status" value="1"/>
</dbReference>
<keyword evidence="2" id="KW-0240">DNA-directed RNA polymerase</keyword>
<evidence type="ECO:0000313" key="13">
    <source>
        <dbReference type="Proteomes" id="UP000183255"/>
    </source>
</evidence>
<dbReference type="NCBIfam" id="TIGR02395">
    <property type="entry name" value="rpoN_sigma"/>
    <property type="match status" value="1"/>
</dbReference>
<dbReference type="GO" id="GO:0006352">
    <property type="term" value="P:DNA-templated transcription initiation"/>
    <property type="evidence" value="ECO:0007669"/>
    <property type="project" value="InterPro"/>
</dbReference>